<dbReference type="PANTHER" id="PTHR34093:SF1">
    <property type="entry name" value="CHLORIDE CHANNEL CLIC-LIKE PROTEIN 1"/>
    <property type="match status" value="1"/>
</dbReference>
<protein>
    <recommendedName>
        <fullName evidence="3">Chloride channel CLIC-like protein 1</fullName>
    </recommendedName>
</protein>
<dbReference type="Pfam" id="PF05934">
    <property type="entry name" value="MCLC"/>
    <property type="match status" value="1"/>
</dbReference>
<feature type="compositionally biased region" description="Polar residues" evidence="7">
    <location>
        <begin position="554"/>
        <end position="566"/>
    </location>
</feature>
<evidence type="ECO:0000256" key="2">
    <source>
        <dbReference type="ARBA" id="ARBA00005944"/>
    </source>
</evidence>
<feature type="region of interest" description="Disordered" evidence="7">
    <location>
        <begin position="378"/>
        <end position="566"/>
    </location>
</feature>
<gene>
    <name evidence="9" type="ORF">NHX12_019881</name>
</gene>
<dbReference type="PANTHER" id="PTHR34093">
    <property type="entry name" value="CHLORIDE CHANNEL CLIC-LIKE PROTEIN 1"/>
    <property type="match status" value="1"/>
</dbReference>
<keyword evidence="5 8" id="KW-1133">Transmembrane helix</keyword>
<evidence type="ECO:0000256" key="3">
    <source>
        <dbReference type="ARBA" id="ARBA00015571"/>
    </source>
</evidence>
<comment type="subcellular location">
    <subcellularLocation>
        <location evidence="1">Membrane</location>
        <topology evidence="1">Multi-pass membrane protein</topology>
    </subcellularLocation>
</comment>
<sequence length="566" mass="62428">MPITYPDVPTKRREQDTEGSDCSDEVSALQRQVEEQRKSIASISQQPTYSPTYSPTLKRFLTRILKLINKAGLPTDNEESFYNAKVKITRQGVSEIQKFLESGDNQRNAAVDDALGQLLIDVRTLDHEVWAWRFEDSFGVEVDTVLKVFLCILVIVAIICTQLWSVVSWFIQFKRVFAVCFFVSIVWNWFYLYKIAFAEHQGSLAKMDSVYGTCTGVKKIDWSDSLKEWFRSTWTLQDDPCKRYYELLMVNPVLLVPPTKAISVTITTFFTEPLKHIGQGISEFLRALLKDLPITLQLPVLITIVVSILVVMYGGVQAVFQHGIMAPLRGIRGNPPNPAVAAQPPHIQIQQAQVQPPAQIQQAQVQPPALLQQPYVQAAQPPPAQQITADPGAVGAAPQPGQEKRAARGAIRRRRPQGTGEEAAAAAPPSRVSVETLGDESYSQDETDSPEPVGGPPGQGVLKHAANPPEEEEEEEEEEEDDEEVLRQAAPRAVVQGAKKRPEDKPSDLKPNVSQDNRKDVVTQPAGIPGATGEQSLNLPPEFSSLASGLHVTTVGSPVQETSPTH</sequence>
<evidence type="ECO:0000313" key="10">
    <source>
        <dbReference type="Proteomes" id="UP001148018"/>
    </source>
</evidence>
<evidence type="ECO:0000313" key="9">
    <source>
        <dbReference type="EMBL" id="KAJ3613635.1"/>
    </source>
</evidence>
<evidence type="ECO:0000256" key="7">
    <source>
        <dbReference type="SAM" id="MobiDB-lite"/>
    </source>
</evidence>
<feature type="compositionally biased region" description="Acidic residues" evidence="7">
    <location>
        <begin position="469"/>
        <end position="484"/>
    </location>
</feature>
<feature type="transmembrane region" description="Helical" evidence="8">
    <location>
        <begin position="294"/>
        <end position="316"/>
    </location>
</feature>
<feature type="transmembrane region" description="Helical" evidence="8">
    <location>
        <begin position="176"/>
        <end position="197"/>
    </location>
</feature>
<evidence type="ECO:0000256" key="5">
    <source>
        <dbReference type="ARBA" id="ARBA00022989"/>
    </source>
</evidence>
<dbReference type="OrthoDB" id="10037397at2759"/>
<dbReference type="GO" id="GO:0005783">
    <property type="term" value="C:endoplasmic reticulum"/>
    <property type="evidence" value="ECO:0007669"/>
    <property type="project" value="TreeGrafter"/>
</dbReference>
<evidence type="ECO:0000256" key="8">
    <source>
        <dbReference type="SAM" id="Phobius"/>
    </source>
</evidence>
<organism evidence="9 10">
    <name type="scientific">Muraenolepis orangiensis</name>
    <name type="common">Patagonian moray cod</name>
    <dbReference type="NCBI Taxonomy" id="630683"/>
    <lineage>
        <taxon>Eukaryota</taxon>
        <taxon>Metazoa</taxon>
        <taxon>Chordata</taxon>
        <taxon>Craniata</taxon>
        <taxon>Vertebrata</taxon>
        <taxon>Euteleostomi</taxon>
        <taxon>Actinopterygii</taxon>
        <taxon>Neopterygii</taxon>
        <taxon>Teleostei</taxon>
        <taxon>Neoteleostei</taxon>
        <taxon>Acanthomorphata</taxon>
        <taxon>Zeiogadaria</taxon>
        <taxon>Gadariae</taxon>
        <taxon>Gadiformes</taxon>
        <taxon>Muraenolepidoidei</taxon>
        <taxon>Muraenolepididae</taxon>
        <taxon>Muraenolepis</taxon>
    </lineage>
</organism>
<dbReference type="Proteomes" id="UP001148018">
    <property type="component" value="Unassembled WGS sequence"/>
</dbReference>
<keyword evidence="10" id="KW-1185">Reference proteome</keyword>
<feature type="transmembrane region" description="Helical" evidence="8">
    <location>
        <begin position="148"/>
        <end position="170"/>
    </location>
</feature>
<dbReference type="InterPro" id="IPR009231">
    <property type="entry name" value="Chloride_chnl_CLIC-like"/>
</dbReference>
<comment type="similarity">
    <text evidence="2">Belongs to the chloride channel MCLC family.</text>
</comment>
<evidence type="ECO:0000256" key="4">
    <source>
        <dbReference type="ARBA" id="ARBA00022692"/>
    </source>
</evidence>
<proteinExistence type="inferred from homology"/>
<accession>A0A9Q0EUD3</accession>
<dbReference type="AlphaFoldDB" id="A0A9Q0EUD3"/>
<keyword evidence="6 8" id="KW-0472">Membrane</keyword>
<feature type="region of interest" description="Disordered" evidence="7">
    <location>
        <begin position="1"/>
        <end position="31"/>
    </location>
</feature>
<reference evidence="9" key="1">
    <citation type="submission" date="2022-07" db="EMBL/GenBank/DDBJ databases">
        <title>Chromosome-level genome of Muraenolepis orangiensis.</title>
        <authorList>
            <person name="Kim J."/>
        </authorList>
    </citation>
    <scope>NUCLEOTIDE SEQUENCE</scope>
    <source>
        <strain evidence="9">KU_S4_2022</strain>
        <tissue evidence="9">Muscle</tissue>
    </source>
</reference>
<dbReference type="GO" id="GO:0016020">
    <property type="term" value="C:membrane"/>
    <property type="evidence" value="ECO:0007669"/>
    <property type="project" value="UniProtKB-SubCell"/>
</dbReference>
<evidence type="ECO:0000256" key="6">
    <source>
        <dbReference type="ARBA" id="ARBA00023136"/>
    </source>
</evidence>
<name>A0A9Q0EUD3_9TELE</name>
<keyword evidence="4 8" id="KW-0812">Transmembrane</keyword>
<evidence type="ECO:0000256" key="1">
    <source>
        <dbReference type="ARBA" id="ARBA00004141"/>
    </source>
</evidence>
<dbReference type="GO" id="GO:0005254">
    <property type="term" value="F:chloride channel activity"/>
    <property type="evidence" value="ECO:0007669"/>
    <property type="project" value="TreeGrafter"/>
</dbReference>
<dbReference type="EMBL" id="JANIIK010000035">
    <property type="protein sequence ID" value="KAJ3613635.1"/>
    <property type="molecule type" value="Genomic_DNA"/>
</dbReference>
<comment type="caution">
    <text evidence="9">The sequence shown here is derived from an EMBL/GenBank/DDBJ whole genome shotgun (WGS) entry which is preliminary data.</text>
</comment>